<reference evidence="2" key="1">
    <citation type="journal article" date="2019" name="Int. J. Syst. Evol. Microbiol.">
        <title>The Global Catalogue of Microorganisms (GCM) 10K type strain sequencing project: providing services to taxonomists for standard genome sequencing and annotation.</title>
        <authorList>
            <consortium name="The Broad Institute Genomics Platform"/>
            <consortium name="The Broad Institute Genome Sequencing Center for Infectious Disease"/>
            <person name="Wu L."/>
            <person name="Ma J."/>
        </authorList>
    </citation>
    <scope>NUCLEOTIDE SEQUENCE [LARGE SCALE GENOMIC DNA]</scope>
    <source>
        <strain evidence="2">CCUG 56108</strain>
    </source>
</reference>
<evidence type="ECO:0000313" key="1">
    <source>
        <dbReference type="EMBL" id="MFD1304221.1"/>
    </source>
</evidence>
<sequence>MTNGDKIKLRAELAGKAMQGLLSRSCAIDFSHLSERDDYSTMTFGKAVAIDAVDMADALMKELGLDGE</sequence>
<protein>
    <submittedName>
        <fullName evidence="1">Uncharacterized protein</fullName>
    </submittedName>
</protein>
<name>A0ABW3X3Z8_9HYPH</name>
<dbReference type="Proteomes" id="UP001597176">
    <property type="component" value="Unassembled WGS sequence"/>
</dbReference>
<proteinExistence type="predicted"/>
<dbReference type="RefSeq" id="WP_379041149.1">
    <property type="nucleotide sequence ID" value="NZ_JBHTND010000098.1"/>
</dbReference>
<dbReference type="EMBL" id="JBHTND010000098">
    <property type="protein sequence ID" value="MFD1304221.1"/>
    <property type="molecule type" value="Genomic_DNA"/>
</dbReference>
<accession>A0ABW3X3Z8</accession>
<comment type="caution">
    <text evidence="1">The sequence shown here is derived from an EMBL/GenBank/DDBJ whole genome shotgun (WGS) entry which is preliminary data.</text>
</comment>
<organism evidence="1 2">
    <name type="scientific">Methylobacterium marchantiae</name>
    <dbReference type="NCBI Taxonomy" id="600331"/>
    <lineage>
        <taxon>Bacteria</taxon>
        <taxon>Pseudomonadati</taxon>
        <taxon>Pseudomonadota</taxon>
        <taxon>Alphaproteobacteria</taxon>
        <taxon>Hyphomicrobiales</taxon>
        <taxon>Methylobacteriaceae</taxon>
        <taxon>Methylobacterium</taxon>
    </lineage>
</organism>
<evidence type="ECO:0000313" key="2">
    <source>
        <dbReference type="Proteomes" id="UP001597176"/>
    </source>
</evidence>
<gene>
    <name evidence="1" type="ORF">ACFQ4G_21985</name>
</gene>
<keyword evidence="2" id="KW-1185">Reference proteome</keyword>